<sequence length="108" mass="11936">MRKSESVMSALMDRFLGNRISSHHSRLSCVVVISGGKMSSSGTRSPLVAIPRMLAMMMIFVNFAMTVEVCFFHDEEAASAMNPLSSDAAQILPMLQNLLLNNDIQRED</sequence>
<protein>
    <submittedName>
        <fullName evidence="1">Uncharacterized protein</fullName>
    </submittedName>
</protein>
<evidence type="ECO:0000313" key="2">
    <source>
        <dbReference type="Proteomes" id="UP000886595"/>
    </source>
</evidence>
<dbReference type="Proteomes" id="UP000886595">
    <property type="component" value="Unassembled WGS sequence"/>
</dbReference>
<gene>
    <name evidence="1" type="ORF">Bca52824_007161</name>
</gene>
<keyword evidence="2" id="KW-1185">Reference proteome</keyword>
<comment type="caution">
    <text evidence="1">The sequence shown here is derived from an EMBL/GenBank/DDBJ whole genome shotgun (WGS) entry which is preliminary data.</text>
</comment>
<dbReference type="AlphaFoldDB" id="A0A8X7W9D8"/>
<name>A0A8X7W9D8_BRACI</name>
<accession>A0A8X7W9D8</accession>
<proteinExistence type="predicted"/>
<evidence type="ECO:0000313" key="1">
    <source>
        <dbReference type="EMBL" id="KAG2324433.1"/>
    </source>
</evidence>
<dbReference type="EMBL" id="JAAMPC010000002">
    <property type="protein sequence ID" value="KAG2324433.1"/>
    <property type="molecule type" value="Genomic_DNA"/>
</dbReference>
<organism evidence="1 2">
    <name type="scientific">Brassica carinata</name>
    <name type="common">Ethiopian mustard</name>
    <name type="synonym">Abyssinian cabbage</name>
    <dbReference type="NCBI Taxonomy" id="52824"/>
    <lineage>
        <taxon>Eukaryota</taxon>
        <taxon>Viridiplantae</taxon>
        <taxon>Streptophyta</taxon>
        <taxon>Embryophyta</taxon>
        <taxon>Tracheophyta</taxon>
        <taxon>Spermatophyta</taxon>
        <taxon>Magnoliopsida</taxon>
        <taxon>eudicotyledons</taxon>
        <taxon>Gunneridae</taxon>
        <taxon>Pentapetalae</taxon>
        <taxon>rosids</taxon>
        <taxon>malvids</taxon>
        <taxon>Brassicales</taxon>
        <taxon>Brassicaceae</taxon>
        <taxon>Brassiceae</taxon>
        <taxon>Brassica</taxon>
    </lineage>
</organism>
<reference evidence="1 2" key="1">
    <citation type="submission" date="2020-02" db="EMBL/GenBank/DDBJ databases">
        <authorList>
            <person name="Ma Q."/>
            <person name="Huang Y."/>
            <person name="Song X."/>
            <person name="Pei D."/>
        </authorList>
    </citation>
    <scope>NUCLEOTIDE SEQUENCE [LARGE SCALE GENOMIC DNA]</scope>
    <source>
        <strain evidence="1">Sxm20200214</strain>
        <tissue evidence="1">Leaf</tissue>
    </source>
</reference>